<evidence type="ECO:0000313" key="10">
    <source>
        <dbReference type="EMBL" id="QBX54614.1"/>
    </source>
</evidence>
<name>A0A4P7IC01_9ACTN</name>
<dbReference type="Proteomes" id="UP000294853">
    <property type="component" value="Chromosome"/>
</dbReference>
<dbReference type="Gene3D" id="3.30.565.10">
    <property type="entry name" value="Histidine kinase-like ATPase, C-terminal domain"/>
    <property type="match status" value="1"/>
</dbReference>
<keyword evidence="3" id="KW-0808">Transferase</keyword>
<feature type="transmembrane region" description="Helical" evidence="8">
    <location>
        <begin position="27"/>
        <end position="51"/>
    </location>
</feature>
<comment type="catalytic activity">
    <reaction evidence="1">
        <text>ATP + protein L-histidine = ADP + protein N-phospho-L-histidine.</text>
        <dbReference type="EC" id="2.7.13.3"/>
    </reaction>
</comment>
<feature type="transmembrane region" description="Helical" evidence="8">
    <location>
        <begin position="246"/>
        <end position="267"/>
    </location>
</feature>
<dbReference type="InterPro" id="IPR036890">
    <property type="entry name" value="HATPase_C_sf"/>
</dbReference>
<dbReference type="InterPro" id="IPR004358">
    <property type="entry name" value="Sig_transdc_His_kin-like_C"/>
</dbReference>
<gene>
    <name evidence="10" type="ORF">EXE58_03440</name>
</gene>
<dbReference type="PANTHER" id="PTHR44936">
    <property type="entry name" value="SENSOR PROTEIN CREC"/>
    <property type="match status" value="1"/>
</dbReference>
<keyword evidence="6" id="KW-0067">ATP-binding</keyword>
<keyword evidence="8" id="KW-1133">Transmembrane helix</keyword>
<dbReference type="OrthoDB" id="5195045at2"/>
<feature type="transmembrane region" description="Helical" evidence="8">
    <location>
        <begin position="63"/>
        <end position="85"/>
    </location>
</feature>
<evidence type="ECO:0000256" key="8">
    <source>
        <dbReference type="SAM" id="Phobius"/>
    </source>
</evidence>
<dbReference type="PROSITE" id="PS50109">
    <property type="entry name" value="HIS_KIN"/>
    <property type="match status" value="1"/>
</dbReference>
<feature type="transmembrane region" description="Helical" evidence="8">
    <location>
        <begin position="97"/>
        <end position="117"/>
    </location>
</feature>
<accession>A0A4P7IC01</accession>
<evidence type="ECO:0000256" key="3">
    <source>
        <dbReference type="ARBA" id="ARBA00022679"/>
    </source>
</evidence>
<dbReference type="SUPFAM" id="SSF55874">
    <property type="entry name" value="ATPase domain of HSP90 chaperone/DNA topoisomerase II/histidine kinase"/>
    <property type="match status" value="1"/>
</dbReference>
<feature type="domain" description="Histidine kinase" evidence="9">
    <location>
        <begin position="297"/>
        <end position="492"/>
    </location>
</feature>
<reference evidence="10 11" key="1">
    <citation type="submission" date="2019-03" db="EMBL/GenBank/DDBJ databases">
        <title>Three New Species of Nocardioides, Nocardioides euryhalodurans sp. nov., Nocardioides seonyuensis sp. nov. and Nocardioides eburneoflavus sp. nov. Iolated from Soil.</title>
        <authorList>
            <person name="Roh S.G."/>
            <person name="Lee C."/>
            <person name="Kim M.-K."/>
            <person name="Kim S.B."/>
        </authorList>
    </citation>
    <scope>NUCLEOTIDE SEQUENCE [LARGE SCALE GENOMIC DNA]</scope>
    <source>
        <strain evidence="10 11">MMS17-SY207-3</strain>
    </source>
</reference>
<dbReference type="PANTHER" id="PTHR44936:SF10">
    <property type="entry name" value="SENSOR PROTEIN RSTB"/>
    <property type="match status" value="1"/>
</dbReference>
<evidence type="ECO:0000259" key="9">
    <source>
        <dbReference type="PROSITE" id="PS50109"/>
    </source>
</evidence>
<keyword evidence="7" id="KW-0902">Two-component regulatory system</keyword>
<dbReference type="GO" id="GO:0004673">
    <property type="term" value="F:protein histidine kinase activity"/>
    <property type="evidence" value="ECO:0007669"/>
    <property type="project" value="UniProtKB-EC"/>
</dbReference>
<feature type="transmembrane region" description="Helical" evidence="8">
    <location>
        <begin position="191"/>
        <end position="209"/>
    </location>
</feature>
<dbReference type="InterPro" id="IPR005467">
    <property type="entry name" value="His_kinase_dom"/>
</dbReference>
<protein>
    <recommendedName>
        <fullName evidence="2">histidine kinase</fullName>
        <ecNumber evidence="2">2.7.13.3</ecNumber>
    </recommendedName>
</protein>
<proteinExistence type="predicted"/>
<evidence type="ECO:0000256" key="6">
    <source>
        <dbReference type="ARBA" id="ARBA00022840"/>
    </source>
</evidence>
<evidence type="ECO:0000256" key="1">
    <source>
        <dbReference type="ARBA" id="ARBA00000085"/>
    </source>
</evidence>
<keyword evidence="8" id="KW-0472">Membrane</keyword>
<dbReference type="AlphaFoldDB" id="A0A4P7IC01"/>
<dbReference type="KEGG" id="nsn:EXE58_03440"/>
<dbReference type="GO" id="GO:0000160">
    <property type="term" value="P:phosphorelay signal transduction system"/>
    <property type="evidence" value="ECO:0007669"/>
    <property type="project" value="UniProtKB-KW"/>
</dbReference>
<evidence type="ECO:0000256" key="7">
    <source>
        <dbReference type="ARBA" id="ARBA00023012"/>
    </source>
</evidence>
<keyword evidence="5 10" id="KW-0418">Kinase</keyword>
<dbReference type="InterPro" id="IPR050980">
    <property type="entry name" value="2C_sensor_his_kinase"/>
</dbReference>
<dbReference type="PRINTS" id="PR00344">
    <property type="entry name" value="BCTRLSENSOR"/>
</dbReference>
<keyword evidence="8" id="KW-0812">Transmembrane</keyword>
<evidence type="ECO:0000256" key="4">
    <source>
        <dbReference type="ARBA" id="ARBA00022741"/>
    </source>
</evidence>
<dbReference type="SMART" id="SM00387">
    <property type="entry name" value="HATPase_c"/>
    <property type="match status" value="1"/>
</dbReference>
<keyword evidence="11" id="KW-1185">Reference proteome</keyword>
<feature type="transmembrane region" description="Helical" evidence="8">
    <location>
        <begin position="129"/>
        <end position="149"/>
    </location>
</feature>
<feature type="transmembrane region" description="Helical" evidence="8">
    <location>
        <begin position="161"/>
        <end position="185"/>
    </location>
</feature>
<organism evidence="10 11">
    <name type="scientific">Nocardioides seonyuensis</name>
    <dbReference type="NCBI Taxonomy" id="2518371"/>
    <lineage>
        <taxon>Bacteria</taxon>
        <taxon>Bacillati</taxon>
        <taxon>Actinomycetota</taxon>
        <taxon>Actinomycetes</taxon>
        <taxon>Propionibacteriales</taxon>
        <taxon>Nocardioidaceae</taxon>
        <taxon>Nocardioides</taxon>
    </lineage>
</organism>
<evidence type="ECO:0000256" key="5">
    <source>
        <dbReference type="ARBA" id="ARBA00022777"/>
    </source>
</evidence>
<dbReference type="InterPro" id="IPR003594">
    <property type="entry name" value="HATPase_dom"/>
</dbReference>
<dbReference type="EC" id="2.7.13.3" evidence="2"/>
<evidence type="ECO:0000313" key="11">
    <source>
        <dbReference type="Proteomes" id="UP000294853"/>
    </source>
</evidence>
<dbReference type="Pfam" id="PF02518">
    <property type="entry name" value="HATPase_c"/>
    <property type="match status" value="1"/>
</dbReference>
<feature type="transmembrane region" description="Helical" evidence="8">
    <location>
        <begin position="221"/>
        <end position="240"/>
    </location>
</feature>
<evidence type="ECO:0000256" key="2">
    <source>
        <dbReference type="ARBA" id="ARBA00012438"/>
    </source>
</evidence>
<dbReference type="EMBL" id="CP038436">
    <property type="protein sequence ID" value="QBX54614.1"/>
    <property type="molecule type" value="Genomic_DNA"/>
</dbReference>
<sequence>MLGSTELWGKQMLGGIRSMSTVMHDRAFGGFSESALMFSIAALPVGAVLLYSPDAEGLGSMTMAAMAAGIVAGILLLVAATLSYVQWRTTTDPRQGWIVTAVVVVSGQAFLNAGVVIDPRHEVALDGGWALLHEGIAMVVILALSVTALRTQAHRMPNPMLLGALLVLALCALRIGGLAVGAAWPHPRVDVLAAVVVVGHLVISGAVMMNGRLPYWARWRLALTMAMVGVGHVVGLGGVGNTTAELVSAAVLTTAGVLWASATFLLLRETDEAQRRRATALEGSLFEIETASRGAKERLHEARSIVAGLSSATRLLNDAAVAPDVRERLELTIHAELSRLERVISMTPTEPSTVDVDELLDTLLALHRARGRTIEWEPSGARVEGRLDAVAEAVNILLENAASHGGGLGSRVAVQSDPSEDVVRIRVSDEGPGIPADLRDRVFDWGVGRSDSPGQGIGLNLARRLVTEQGGTITLDEPSIGSSFVIRLPAARRSEEYDRDAARS</sequence>
<dbReference type="GO" id="GO:0005524">
    <property type="term" value="F:ATP binding"/>
    <property type="evidence" value="ECO:0007669"/>
    <property type="project" value="UniProtKB-KW"/>
</dbReference>
<keyword evidence="4" id="KW-0547">Nucleotide-binding</keyword>